<keyword evidence="3" id="KW-1185">Reference proteome</keyword>
<protein>
    <recommendedName>
        <fullName evidence="1">F-box protein AT5G49610-like beta-propeller domain-containing protein</fullName>
    </recommendedName>
</protein>
<dbReference type="EMBL" id="OZ075117">
    <property type="protein sequence ID" value="CAL5080919.1"/>
    <property type="molecule type" value="Genomic_DNA"/>
</dbReference>
<proteinExistence type="predicted"/>
<evidence type="ECO:0000313" key="2">
    <source>
        <dbReference type="EMBL" id="CAL5080919.1"/>
    </source>
</evidence>
<dbReference type="InterPro" id="IPR036047">
    <property type="entry name" value="F-box-like_dom_sf"/>
</dbReference>
<dbReference type="SUPFAM" id="SSF81383">
    <property type="entry name" value="F-box domain"/>
    <property type="match status" value="1"/>
</dbReference>
<organism evidence="2 3">
    <name type="scientific">Urochloa decumbens</name>
    <dbReference type="NCBI Taxonomy" id="240449"/>
    <lineage>
        <taxon>Eukaryota</taxon>
        <taxon>Viridiplantae</taxon>
        <taxon>Streptophyta</taxon>
        <taxon>Embryophyta</taxon>
        <taxon>Tracheophyta</taxon>
        <taxon>Spermatophyta</taxon>
        <taxon>Magnoliopsida</taxon>
        <taxon>Liliopsida</taxon>
        <taxon>Poales</taxon>
        <taxon>Poaceae</taxon>
        <taxon>PACMAD clade</taxon>
        <taxon>Panicoideae</taxon>
        <taxon>Panicodae</taxon>
        <taxon>Paniceae</taxon>
        <taxon>Melinidinae</taxon>
        <taxon>Urochloa</taxon>
    </lineage>
</organism>
<accession>A0ABC9FR90</accession>
<name>A0ABC9FR90_9POAL</name>
<feature type="domain" description="F-box protein AT5G49610-like beta-propeller" evidence="1">
    <location>
        <begin position="271"/>
        <end position="434"/>
    </location>
</feature>
<dbReference type="InterPro" id="IPR056594">
    <property type="entry name" value="AT5G49610-like_b-prop"/>
</dbReference>
<sequence>MGTESLRLTAGATSVDDLTDDLLELVHLGLSSPAYLVRASATCKRWYRLVAGTGGAAFLRRFRSLHPPRAIGTFYSIIPDPDQPRSYGENHLWPYVDPVFVPSSASASDEPSGGLQLSLDFVPPANHGRRELVDGRGSLLLLLGEKDRTDCPCCWMAADYMIPDLVVCEPVTRQYQAIPTPIRNVCVLGAFLLNGDADEACAGATIGMTNFSVLLVQYEHDYRNGEANGHGHPLASMFTCCGGYGGWYYGENDEDGVYLPSLDEVHLAGWTGGRIYWGCEDKQVMVVDERTLEFSVMALPEHMTSWMEFGRDDFRVVGGGHAGTVRIINFTYNGELEVFGQLRGGSGNDDWVLEMSVRMEEASPGLPVEHEEEEDYDLVTGTRIIDTAEGLVVLLSPQMGAFSVDLEAKELKREDGRKEYTGPAFPYTLPWPPVMRACVDDMAPKGEREEESEWTI</sequence>
<dbReference type="Pfam" id="PF23635">
    <property type="entry name" value="Beta-prop_AT5G49610-like"/>
    <property type="match status" value="1"/>
</dbReference>
<gene>
    <name evidence="2" type="ORF">URODEC1_LOCUS108330</name>
</gene>
<dbReference type="Proteomes" id="UP001497457">
    <property type="component" value="Chromosome 7b"/>
</dbReference>
<evidence type="ECO:0000313" key="3">
    <source>
        <dbReference type="Proteomes" id="UP001497457"/>
    </source>
</evidence>
<dbReference type="AlphaFoldDB" id="A0ABC9FR90"/>
<reference evidence="2 3" key="2">
    <citation type="submission" date="2024-10" db="EMBL/GenBank/DDBJ databases">
        <authorList>
            <person name="Ryan C."/>
        </authorList>
    </citation>
    <scope>NUCLEOTIDE SEQUENCE [LARGE SCALE GENOMIC DNA]</scope>
</reference>
<evidence type="ECO:0000259" key="1">
    <source>
        <dbReference type="Pfam" id="PF23635"/>
    </source>
</evidence>
<dbReference type="PANTHER" id="PTHR33207">
    <property type="entry name" value="F-BOX DOMAIN CONTAINING PROTEIN-RELATED"/>
    <property type="match status" value="1"/>
</dbReference>
<reference evidence="3" key="1">
    <citation type="submission" date="2024-06" db="EMBL/GenBank/DDBJ databases">
        <authorList>
            <person name="Ryan C."/>
        </authorList>
    </citation>
    <scope>NUCLEOTIDE SEQUENCE [LARGE SCALE GENOMIC DNA]</scope>
</reference>